<keyword evidence="3" id="KW-1185">Reference proteome</keyword>
<dbReference type="EMBL" id="BDGG01000009">
    <property type="protein sequence ID" value="GAV03260.1"/>
    <property type="molecule type" value="Genomic_DNA"/>
</dbReference>
<feature type="region of interest" description="Disordered" evidence="1">
    <location>
        <begin position="170"/>
        <end position="198"/>
    </location>
</feature>
<evidence type="ECO:0000256" key="1">
    <source>
        <dbReference type="SAM" id="MobiDB-lite"/>
    </source>
</evidence>
<reference evidence="2 3" key="1">
    <citation type="journal article" date="2016" name="Nat. Commun.">
        <title>Extremotolerant tardigrade genome and improved radiotolerance of human cultured cells by tardigrade-unique protein.</title>
        <authorList>
            <person name="Hashimoto T."/>
            <person name="Horikawa D.D."/>
            <person name="Saito Y."/>
            <person name="Kuwahara H."/>
            <person name="Kozuka-Hata H."/>
            <person name="Shin-I T."/>
            <person name="Minakuchi Y."/>
            <person name="Ohishi K."/>
            <person name="Motoyama A."/>
            <person name="Aizu T."/>
            <person name="Enomoto A."/>
            <person name="Kondo K."/>
            <person name="Tanaka S."/>
            <person name="Hara Y."/>
            <person name="Koshikawa S."/>
            <person name="Sagara H."/>
            <person name="Miura T."/>
            <person name="Yokobori S."/>
            <person name="Miyagawa K."/>
            <person name="Suzuki Y."/>
            <person name="Kubo T."/>
            <person name="Oyama M."/>
            <person name="Kohara Y."/>
            <person name="Fujiyama A."/>
            <person name="Arakawa K."/>
            <person name="Katayama T."/>
            <person name="Toyoda A."/>
            <person name="Kunieda T."/>
        </authorList>
    </citation>
    <scope>NUCLEOTIDE SEQUENCE [LARGE SCALE GENOMIC DNA]</scope>
    <source>
        <strain evidence="2 3">YOKOZUNA-1</strain>
    </source>
</reference>
<accession>A0A1D1VNU1</accession>
<dbReference type="Proteomes" id="UP000186922">
    <property type="component" value="Unassembled WGS sequence"/>
</dbReference>
<organism evidence="2 3">
    <name type="scientific">Ramazzottius varieornatus</name>
    <name type="common">Water bear</name>
    <name type="synonym">Tardigrade</name>
    <dbReference type="NCBI Taxonomy" id="947166"/>
    <lineage>
        <taxon>Eukaryota</taxon>
        <taxon>Metazoa</taxon>
        <taxon>Ecdysozoa</taxon>
        <taxon>Tardigrada</taxon>
        <taxon>Eutardigrada</taxon>
        <taxon>Parachela</taxon>
        <taxon>Hypsibioidea</taxon>
        <taxon>Ramazzottiidae</taxon>
        <taxon>Ramazzottius</taxon>
    </lineage>
</organism>
<dbReference type="AlphaFoldDB" id="A0A1D1VNU1"/>
<evidence type="ECO:0000313" key="3">
    <source>
        <dbReference type="Proteomes" id="UP000186922"/>
    </source>
</evidence>
<sequence>MSSSPHLQQSFLAHLREKVESVRSAVFRTYHEYPYHCIAYSLFVLRYLVPYVYDLSVIVAHSVAFSDQPLVLYSILAVLLAAIARARHRIKVLFCHRSETISHMAPLERKRKSFEPLQVTNTSNQEVVQPFGCQGVNELQCVRKQKLSPPVKRSERSSTVEKQYVLPDKLFPLPPPPPVPPKSTSLPTANTKDDITPIVTEPNLGGYLSRELGKENEPAVENWSVFDVSSGLATELFPKRESDICLIEGEKENSLTQFPHLVLSSPKSASQPYRTKAFQEWVTFENSREKLPAHLAGDQLASDEDFTLSEQSYSVSTDCETDEKVTYIHFPSPVPDFPSPKERRIKIELPKDIPSETSITTEITYMSKLSSARCEEPDFPLSCTEAPGLCQSWIGCFSVRKGLRWRKCNVVFEDDYLEISAASLKGHERSLLRYPVSNFSVRTKNNLKCGPGHGSILILSSPNLPEISLRVFDNSIKCEFLCFVEDLMPRRRINS</sequence>
<proteinExistence type="predicted"/>
<protein>
    <submittedName>
        <fullName evidence="2">Uncharacterized protein</fullName>
    </submittedName>
</protein>
<evidence type="ECO:0000313" key="2">
    <source>
        <dbReference type="EMBL" id="GAV03260.1"/>
    </source>
</evidence>
<name>A0A1D1VNU1_RAMVA</name>
<gene>
    <name evidence="2" type="primary">RvY_13709</name>
    <name evidence="2" type="synonym">RvY_13709.1</name>
    <name evidence="2" type="ORF">RvY_13709-1</name>
</gene>
<comment type="caution">
    <text evidence="2">The sequence shown here is derived from an EMBL/GenBank/DDBJ whole genome shotgun (WGS) entry which is preliminary data.</text>
</comment>
<feature type="compositionally biased region" description="Pro residues" evidence="1">
    <location>
        <begin position="172"/>
        <end position="181"/>
    </location>
</feature>